<dbReference type="NCBIfam" id="TIGR01031">
    <property type="entry name" value="rpmF_bact"/>
    <property type="match status" value="1"/>
</dbReference>
<evidence type="ECO:0000313" key="6">
    <source>
        <dbReference type="EMBL" id="PIU24601.1"/>
    </source>
</evidence>
<dbReference type="HAMAP" id="MF_00340">
    <property type="entry name" value="Ribosomal_bL32"/>
    <property type="match status" value="1"/>
</dbReference>
<dbReference type="PANTHER" id="PTHR35534:SF1">
    <property type="entry name" value="LARGE RIBOSOMAL SUBUNIT PROTEIN BL32"/>
    <property type="match status" value="1"/>
</dbReference>
<proteinExistence type="inferred from homology"/>
<dbReference type="GO" id="GO:0015934">
    <property type="term" value="C:large ribosomal subunit"/>
    <property type="evidence" value="ECO:0007669"/>
    <property type="project" value="InterPro"/>
</dbReference>
<comment type="similarity">
    <text evidence="1 5">Belongs to the bacterial ribosomal protein bL32 family.</text>
</comment>
<evidence type="ECO:0000256" key="1">
    <source>
        <dbReference type="ARBA" id="ARBA00008560"/>
    </source>
</evidence>
<dbReference type="Proteomes" id="UP000229896">
    <property type="component" value="Unassembled WGS sequence"/>
</dbReference>
<evidence type="ECO:0000256" key="4">
    <source>
        <dbReference type="ARBA" id="ARBA00035178"/>
    </source>
</evidence>
<dbReference type="SUPFAM" id="SSF57829">
    <property type="entry name" value="Zn-binding ribosomal proteins"/>
    <property type="match status" value="1"/>
</dbReference>
<evidence type="ECO:0000256" key="3">
    <source>
        <dbReference type="ARBA" id="ARBA00023274"/>
    </source>
</evidence>
<organism evidence="6 7">
    <name type="scientific">Candidatus Berkelbacteria bacterium CG08_land_8_20_14_0_20_39_8</name>
    <dbReference type="NCBI Taxonomy" id="1974511"/>
    <lineage>
        <taxon>Bacteria</taxon>
        <taxon>Candidatus Berkelbacteria</taxon>
    </lineage>
</organism>
<dbReference type="AlphaFoldDB" id="A0A2M6YD39"/>
<protein>
    <recommendedName>
        <fullName evidence="4 5">Large ribosomal subunit protein bL32</fullName>
    </recommendedName>
</protein>
<sequence length="69" mass="8081">MAEPKKKLSKSRTRSRRHQIKMNEVHIDFCNQCHEAKLRHNVCQNCGTYRGKKVIEQKGKADAIEDQTE</sequence>
<gene>
    <name evidence="5" type="primary">rpmF</name>
    <name evidence="6" type="ORF">COT12_00190</name>
</gene>
<name>A0A2M6YD39_9BACT</name>
<keyword evidence="3 5" id="KW-0687">Ribonucleoprotein</keyword>
<dbReference type="GO" id="GO:0003735">
    <property type="term" value="F:structural constituent of ribosome"/>
    <property type="evidence" value="ECO:0007669"/>
    <property type="project" value="InterPro"/>
</dbReference>
<dbReference type="PANTHER" id="PTHR35534">
    <property type="entry name" value="50S RIBOSOMAL PROTEIN L32"/>
    <property type="match status" value="1"/>
</dbReference>
<dbReference type="GO" id="GO:0006412">
    <property type="term" value="P:translation"/>
    <property type="evidence" value="ECO:0007669"/>
    <property type="project" value="UniProtKB-UniRule"/>
</dbReference>
<comment type="caution">
    <text evidence="6">The sequence shown here is derived from an EMBL/GenBank/DDBJ whole genome shotgun (WGS) entry which is preliminary data.</text>
</comment>
<reference evidence="7" key="1">
    <citation type="submission" date="2017-09" db="EMBL/GenBank/DDBJ databases">
        <title>Depth-based differentiation of microbial function through sediment-hosted aquifers and enrichment of novel symbionts in the deep terrestrial subsurface.</title>
        <authorList>
            <person name="Probst A.J."/>
            <person name="Ladd B."/>
            <person name="Jarett J.K."/>
            <person name="Geller-Mcgrath D.E."/>
            <person name="Sieber C.M.K."/>
            <person name="Emerson J.B."/>
            <person name="Anantharaman K."/>
            <person name="Thomas B.C."/>
            <person name="Malmstrom R."/>
            <person name="Stieglmeier M."/>
            <person name="Klingl A."/>
            <person name="Woyke T."/>
            <person name="Ryan C.M."/>
            <person name="Banfield J.F."/>
        </authorList>
    </citation>
    <scope>NUCLEOTIDE SEQUENCE [LARGE SCALE GENOMIC DNA]</scope>
</reference>
<evidence type="ECO:0000313" key="7">
    <source>
        <dbReference type="Proteomes" id="UP000229896"/>
    </source>
</evidence>
<evidence type="ECO:0000256" key="2">
    <source>
        <dbReference type="ARBA" id="ARBA00022980"/>
    </source>
</evidence>
<dbReference type="InterPro" id="IPR044957">
    <property type="entry name" value="Ribosomal_bL32_bact"/>
</dbReference>
<dbReference type="Pfam" id="PF01783">
    <property type="entry name" value="Ribosomal_L32p"/>
    <property type="match status" value="1"/>
</dbReference>
<accession>A0A2M6YD39</accession>
<dbReference type="InterPro" id="IPR002677">
    <property type="entry name" value="Ribosomal_bL32"/>
</dbReference>
<dbReference type="EMBL" id="PEXI01000009">
    <property type="protein sequence ID" value="PIU24601.1"/>
    <property type="molecule type" value="Genomic_DNA"/>
</dbReference>
<dbReference type="InterPro" id="IPR011332">
    <property type="entry name" value="Ribosomal_zn-bd"/>
</dbReference>
<keyword evidence="2 5" id="KW-0689">Ribosomal protein</keyword>
<evidence type="ECO:0000256" key="5">
    <source>
        <dbReference type="HAMAP-Rule" id="MF_00340"/>
    </source>
</evidence>